<evidence type="ECO:0000256" key="1">
    <source>
        <dbReference type="HAMAP-Rule" id="MF_00827"/>
    </source>
</evidence>
<protein>
    <recommendedName>
        <fullName evidence="1">UPF0386 protein SAMN05421795_101134</fullName>
    </recommendedName>
</protein>
<dbReference type="AlphaFoldDB" id="A0A1N7JLM4"/>
<dbReference type="OrthoDB" id="7204880at2"/>
<dbReference type="EMBL" id="FTOM01000001">
    <property type="protein sequence ID" value="SIS50210.1"/>
    <property type="molecule type" value="Genomic_DNA"/>
</dbReference>
<dbReference type="NCBIfam" id="NF010240">
    <property type="entry name" value="PRK13687.1"/>
    <property type="match status" value="1"/>
</dbReference>
<keyword evidence="3" id="KW-1185">Reference proteome</keyword>
<accession>A0A1N7JLM4</accession>
<gene>
    <name evidence="2" type="ORF">SAMN05421795_101134</name>
</gene>
<dbReference type="RefSeq" id="WP_076363009.1">
    <property type="nucleotide sequence ID" value="NZ_FTOM01000001.1"/>
</dbReference>
<dbReference type="Proteomes" id="UP000186098">
    <property type="component" value="Unassembled WGS sequence"/>
</dbReference>
<comment type="similarity">
    <text evidence="1">Belongs to the UPF0386 family.</text>
</comment>
<reference evidence="3" key="1">
    <citation type="submission" date="2017-01" db="EMBL/GenBank/DDBJ databases">
        <authorList>
            <person name="Varghese N."/>
            <person name="Submissions S."/>
        </authorList>
    </citation>
    <scope>NUCLEOTIDE SEQUENCE [LARGE SCALE GENOMIC DNA]</scope>
    <source>
        <strain evidence="3">DSM 18714</strain>
    </source>
</reference>
<organism evidence="2 3">
    <name type="scientific">Phaeovulum vinaykumarii</name>
    <dbReference type="NCBI Taxonomy" id="407234"/>
    <lineage>
        <taxon>Bacteria</taxon>
        <taxon>Pseudomonadati</taxon>
        <taxon>Pseudomonadota</taxon>
        <taxon>Alphaproteobacteria</taxon>
        <taxon>Rhodobacterales</taxon>
        <taxon>Paracoccaceae</taxon>
        <taxon>Phaeovulum</taxon>
    </lineage>
</organism>
<dbReference type="HAMAP" id="MF_00827">
    <property type="entry name" value="UPF0386"/>
    <property type="match status" value="1"/>
</dbReference>
<evidence type="ECO:0000313" key="3">
    <source>
        <dbReference type="Proteomes" id="UP000186098"/>
    </source>
</evidence>
<dbReference type="Pfam" id="PF09857">
    <property type="entry name" value="YjhX_toxin"/>
    <property type="match status" value="1"/>
</dbReference>
<dbReference type="InterPro" id="IPR018654">
    <property type="entry name" value="YjhX_toxin"/>
</dbReference>
<proteinExistence type="inferred from homology"/>
<sequence length="89" mass="10005">MNISRAEQRALHVLALGGLIRHERACGRKVSEVTCFTREGAVLSDCDLRVFQSLRRKGLIESRNGAPYRISLRGRRMVRAQHDNQGGMA</sequence>
<name>A0A1N7JLM4_9RHOB</name>
<evidence type="ECO:0000313" key="2">
    <source>
        <dbReference type="EMBL" id="SIS50210.1"/>
    </source>
</evidence>